<accession>A0ABY6J7U3</accession>
<keyword evidence="4" id="KW-1185">Reference proteome</keyword>
<organism evidence="3 4">
    <name type="scientific">Chitinophaga horti</name>
    <dbReference type="NCBI Taxonomy" id="2920382"/>
    <lineage>
        <taxon>Bacteria</taxon>
        <taxon>Pseudomonadati</taxon>
        <taxon>Bacteroidota</taxon>
        <taxon>Chitinophagia</taxon>
        <taxon>Chitinophagales</taxon>
        <taxon>Chitinophagaceae</taxon>
        <taxon>Chitinophaga</taxon>
    </lineage>
</organism>
<dbReference type="PROSITE" id="PS51257">
    <property type="entry name" value="PROKAR_LIPOPROTEIN"/>
    <property type="match status" value="1"/>
</dbReference>
<evidence type="ECO:0000259" key="2">
    <source>
        <dbReference type="PROSITE" id="PS50093"/>
    </source>
</evidence>
<dbReference type="EMBL" id="CP107006">
    <property type="protein sequence ID" value="UYQ95751.1"/>
    <property type="molecule type" value="Genomic_DNA"/>
</dbReference>
<dbReference type="PROSITE" id="PS50093">
    <property type="entry name" value="PKD"/>
    <property type="match status" value="1"/>
</dbReference>
<gene>
    <name evidence="3" type="ORF">MKQ68_11625</name>
</gene>
<name>A0ABY6J7U3_9BACT</name>
<dbReference type="SUPFAM" id="SSF49299">
    <property type="entry name" value="PKD domain"/>
    <property type="match status" value="1"/>
</dbReference>
<dbReference type="InterPro" id="IPR000601">
    <property type="entry name" value="PKD_dom"/>
</dbReference>
<keyword evidence="1" id="KW-0732">Signal</keyword>
<evidence type="ECO:0000313" key="3">
    <source>
        <dbReference type="EMBL" id="UYQ95751.1"/>
    </source>
</evidence>
<dbReference type="InterPro" id="IPR013783">
    <property type="entry name" value="Ig-like_fold"/>
</dbReference>
<dbReference type="RefSeq" id="WP_244843306.1">
    <property type="nucleotide sequence ID" value="NZ_CP107006.1"/>
</dbReference>
<dbReference type="Proteomes" id="UP001162741">
    <property type="component" value="Chromosome"/>
</dbReference>
<dbReference type="InterPro" id="IPR035986">
    <property type="entry name" value="PKD_dom_sf"/>
</dbReference>
<protein>
    <recommendedName>
        <fullName evidence="2">PKD domain-containing protein</fullName>
    </recommendedName>
</protein>
<reference evidence="3" key="1">
    <citation type="submission" date="2022-10" db="EMBL/GenBank/DDBJ databases">
        <title>Chitinophaga sp. nov., isolated from soil.</title>
        <authorList>
            <person name="Jeon C.O."/>
        </authorList>
    </citation>
    <scope>NUCLEOTIDE SEQUENCE</scope>
    <source>
        <strain evidence="3">R8</strain>
    </source>
</reference>
<dbReference type="InterPro" id="IPR041696">
    <property type="entry name" value="PKD_3"/>
</dbReference>
<proteinExistence type="predicted"/>
<feature type="domain" description="PKD" evidence="2">
    <location>
        <begin position="138"/>
        <end position="191"/>
    </location>
</feature>
<evidence type="ECO:0000313" key="4">
    <source>
        <dbReference type="Proteomes" id="UP001162741"/>
    </source>
</evidence>
<sequence length="488" mass="54461">MKHFILVLLAGAIFLASACRKEQYLPPTIIGVEADTTILNIGDKIVLAPDITNLKGNKYAWLVNGKEVASGQTFYTFEATDSGHFAVTFRINNKGGNDEQVFPVYVEKPISITLADQLAVSMCNVLEIKPTIAGPDRDDYSYVWKVGDSVISKTRDLNFIAPDPGTYTLTLSATAGKQSTTISRPITVKAETYVKNAYTLLEYLPAPAKGQNWSVIGYPDSWKYGVEFPLAYNDYLAKSSELRKTTFSAGLVLGSWGGSATFKFDHTVVNAAGKPDIEVTAIYSRLDVPGVYVAYDRNKNGKPDADEWYEIKNDDYGIDDLPDYQITYTYDRLETDGRRIYHYFDWKDNQETVVEGEVQYAKVITSSMTTGNVMSTKGFFPGYYMPDTATKKMVVMDGWASSFTRKGKRISRNVSGAVQFQQKLNIDIDMAVNAKGEFVTLPGIDFIKVQKVVYPFQLDTGLGIVKDWNMEEGRLTQLFGILDKHLKN</sequence>
<feature type="chain" id="PRO_5046526088" description="PKD domain-containing protein" evidence="1">
    <location>
        <begin position="19"/>
        <end position="488"/>
    </location>
</feature>
<evidence type="ECO:0000256" key="1">
    <source>
        <dbReference type="SAM" id="SignalP"/>
    </source>
</evidence>
<feature type="signal peptide" evidence="1">
    <location>
        <begin position="1"/>
        <end position="18"/>
    </location>
</feature>
<dbReference type="CDD" id="cd00146">
    <property type="entry name" value="PKD"/>
    <property type="match status" value="1"/>
</dbReference>
<dbReference type="Pfam" id="PF16820">
    <property type="entry name" value="PKD_3"/>
    <property type="match status" value="1"/>
</dbReference>
<dbReference type="Gene3D" id="2.60.40.10">
    <property type="entry name" value="Immunoglobulins"/>
    <property type="match status" value="1"/>
</dbReference>